<proteinExistence type="predicted"/>
<organism evidence="1">
    <name type="scientific">marine sediment metagenome</name>
    <dbReference type="NCBI Taxonomy" id="412755"/>
    <lineage>
        <taxon>unclassified sequences</taxon>
        <taxon>metagenomes</taxon>
        <taxon>ecological metagenomes</taxon>
    </lineage>
</organism>
<name>A0A0F9P0F1_9ZZZZ</name>
<dbReference type="EMBL" id="LAZR01003486">
    <property type="protein sequence ID" value="KKN17812.1"/>
    <property type="molecule type" value="Genomic_DNA"/>
</dbReference>
<protein>
    <submittedName>
        <fullName evidence="1">Uncharacterized protein</fullName>
    </submittedName>
</protein>
<dbReference type="AlphaFoldDB" id="A0A0F9P0F1"/>
<sequence>MEGCAVLVRVLEIAPSSGNFHFDGGEPQAFIEVDWFRDEQPSEPDSPGMMESEEGRAQIADFVKGKRYYDPAKAYLILHPGHSFTINY</sequence>
<evidence type="ECO:0000313" key="1">
    <source>
        <dbReference type="EMBL" id="KKN17812.1"/>
    </source>
</evidence>
<gene>
    <name evidence="1" type="ORF">LCGC14_0961940</name>
</gene>
<reference evidence="1" key="1">
    <citation type="journal article" date="2015" name="Nature">
        <title>Complex archaea that bridge the gap between prokaryotes and eukaryotes.</title>
        <authorList>
            <person name="Spang A."/>
            <person name="Saw J.H."/>
            <person name="Jorgensen S.L."/>
            <person name="Zaremba-Niedzwiedzka K."/>
            <person name="Martijn J."/>
            <person name="Lind A.E."/>
            <person name="van Eijk R."/>
            <person name="Schleper C."/>
            <person name="Guy L."/>
            <person name="Ettema T.J."/>
        </authorList>
    </citation>
    <scope>NUCLEOTIDE SEQUENCE</scope>
</reference>
<comment type="caution">
    <text evidence="1">The sequence shown here is derived from an EMBL/GenBank/DDBJ whole genome shotgun (WGS) entry which is preliminary data.</text>
</comment>
<accession>A0A0F9P0F1</accession>